<accession>A0A803JHP3</accession>
<dbReference type="GeneTree" id="ENSGT00530000063956"/>
<sequence length="423" mass="47698">MDEDSLLTQYQNWLLASCEGGVTTLCSITGLLRDRLLEEPELHGALRSDAFSLIACNIRQKKGLRSALQDLANAFSLLEQACLHLYFTPWRREFHTIKTYSGLYVHVLEAALPKDSINTVLQRLGYKQEKDGQSFFLSALPPKKTLPAVALGFLAAHLECCILLDILSQTDSGEVTGIELIRERRSSRGVASCVRRLQKLSTSPIAKNPSSTETWKSREGFNLSQPQLNDLCQKPIIQPMRDLCKEQLNTLTQVGELGNEPTFTDIQSQNLHLQTYKVRGHLECSLHDCVFSDLSLDFGCSECQVQHSANCTVIGGCISSGHSIFHLSVSEKHEIVEEAQKKKYNRHSCLQPGNLPHYRCSLCKQLHYINCEEVAHCRAQGHPANMIMLEKDQRMWLKQSERDLNFLHLHIAKQTGDENKDQA</sequence>
<reference evidence="5 6" key="3">
    <citation type="submission" date="2025-04" db="UniProtKB">
        <authorList>
            <consortium name="RefSeq"/>
        </authorList>
    </citation>
    <scope>IDENTIFICATION</scope>
    <source>
        <strain evidence="5 6">Nigerian</strain>
        <tissue evidence="5 6">Liver and blood</tissue>
    </source>
</reference>
<dbReference type="Ensembl" id="ENSXETT00000116521">
    <property type="protein sequence ID" value="ENSXETP00000107414"/>
    <property type="gene ID" value="ENSXETG00000046155"/>
</dbReference>
<dbReference type="KEGG" id="xtr:100486570"/>
<reference evidence="3" key="2">
    <citation type="submission" date="2021-03" db="UniProtKB">
        <authorList>
            <consortium name="Ensembl"/>
        </authorList>
    </citation>
    <scope>IDENTIFICATION</scope>
</reference>
<feature type="domain" description="Spermatogenesis-associated protein 2 PUB-like" evidence="2">
    <location>
        <begin position="65"/>
        <end position="191"/>
    </location>
</feature>
<dbReference type="OrthoDB" id="9837000at2759"/>
<evidence type="ECO:0000256" key="1">
    <source>
        <dbReference type="ARBA" id="ARBA00038142"/>
    </source>
</evidence>
<organism evidence="3">
    <name type="scientific">Xenopus tropicalis</name>
    <name type="common">Western clawed frog</name>
    <name type="synonym">Silurana tropicalis</name>
    <dbReference type="NCBI Taxonomy" id="8364"/>
    <lineage>
        <taxon>Eukaryota</taxon>
        <taxon>Metazoa</taxon>
        <taxon>Chordata</taxon>
        <taxon>Craniata</taxon>
        <taxon>Vertebrata</taxon>
        <taxon>Euteleostomi</taxon>
        <taxon>Amphibia</taxon>
        <taxon>Batrachia</taxon>
        <taxon>Anura</taxon>
        <taxon>Pipoidea</taxon>
        <taxon>Pipidae</taxon>
        <taxon>Xenopodinae</taxon>
        <taxon>Xenopus</taxon>
        <taxon>Silurana</taxon>
    </lineage>
</organism>
<dbReference type="Pfam" id="PF21388">
    <property type="entry name" value="SPATA2_PUB-like"/>
    <property type="match status" value="1"/>
</dbReference>
<gene>
    <name evidence="3 5 6 7" type="primary">spata2l</name>
</gene>
<comment type="similarity">
    <text evidence="1">Belongs to the SPATA2 family.</text>
</comment>
<dbReference type="Xenbase" id="XB-GENE-983659">
    <property type="gene designation" value="spata2l"/>
</dbReference>
<evidence type="ECO:0000259" key="2">
    <source>
        <dbReference type="Pfam" id="PF21388"/>
    </source>
</evidence>
<dbReference type="GeneID" id="100486570"/>
<dbReference type="OMA" id="LPTCRPG"/>
<dbReference type="GO" id="GO:0005737">
    <property type="term" value="C:cytoplasm"/>
    <property type="evidence" value="ECO:0000318"/>
    <property type="project" value="GO_Central"/>
</dbReference>
<dbReference type="Proteomes" id="UP000008143">
    <property type="component" value="Chromosome 4"/>
</dbReference>
<keyword evidence="4" id="KW-1185">Reference proteome</keyword>
<dbReference type="RefSeq" id="XP_012817748.2">
    <property type="nucleotide sequence ID" value="XM_012962294.2"/>
</dbReference>
<evidence type="ECO:0000313" key="3">
    <source>
        <dbReference type="Ensembl" id="ENSXETP00000107414"/>
    </source>
</evidence>
<dbReference type="AlphaFoldDB" id="A0A803JHP3"/>
<dbReference type="PANTHER" id="PTHR15326">
    <property type="entry name" value="SPERMATOGENESIS-ASSOCIATED PROTEIN 2/TAMOZHENNIC"/>
    <property type="match status" value="1"/>
</dbReference>
<reference evidence="3" key="1">
    <citation type="journal article" date="2010" name="Science">
        <title>The genome of the Western clawed frog Xenopus tropicalis.</title>
        <authorList>
            <person name="Hellsten U."/>
            <person name="Harland R.M."/>
            <person name="Gilchrist M.J."/>
            <person name="Hendrix D."/>
            <person name="Jurka J."/>
            <person name="Kapitonov V."/>
            <person name="Ovcharenko I."/>
            <person name="Putnam N.H."/>
            <person name="Shu S."/>
            <person name="Taher L."/>
            <person name="Blitz I.L."/>
            <person name="Blumberg B."/>
            <person name="Dichmann D.S."/>
            <person name="Dubchak I."/>
            <person name="Amaya E."/>
            <person name="Detter J.C."/>
            <person name="Fletcher R."/>
            <person name="Gerhard D.S."/>
            <person name="Goodstein D."/>
            <person name="Graves T."/>
            <person name="Grigoriev I.V."/>
            <person name="Grimwood J."/>
            <person name="Kawashima T."/>
            <person name="Lindquist E."/>
            <person name="Lucas S.M."/>
            <person name="Mead P.E."/>
            <person name="Mitros T."/>
            <person name="Ogino H."/>
            <person name="Ohta Y."/>
            <person name="Poliakov A.V."/>
            <person name="Pollet N."/>
            <person name="Robert J."/>
            <person name="Salamov A."/>
            <person name="Sater A.K."/>
            <person name="Schmutz J."/>
            <person name="Terry A."/>
            <person name="Vize P.D."/>
            <person name="Warren W.C."/>
            <person name="Wells D."/>
            <person name="Wills A."/>
            <person name="Wilson R.K."/>
            <person name="Zimmerman L.B."/>
            <person name="Zorn A.M."/>
            <person name="Grainger R."/>
            <person name="Grammer T."/>
            <person name="Khokha M.K."/>
            <person name="Richardson P.M."/>
            <person name="Rokhsar D.S."/>
        </authorList>
    </citation>
    <scope>NUCLEOTIDE SEQUENCE [LARGE SCALE GENOMIC DNA]</scope>
    <source>
        <strain evidence="3">Nigerian</strain>
    </source>
</reference>
<protein>
    <submittedName>
        <fullName evidence="3">Spermatogenesis associated 2-like</fullName>
    </submittedName>
    <submittedName>
        <fullName evidence="5 6">Spermatogenesis-associated protein 2-like protein</fullName>
    </submittedName>
</protein>
<proteinExistence type="inferred from homology"/>
<name>A0A803JHP3_XENTR</name>
<evidence type="ECO:0000313" key="7">
    <source>
        <dbReference type="Xenbase" id="XB-GENE-983659"/>
    </source>
</evidence>
<dbReference type="PANTHER" id="PTHR15326:SF7">
    <property type="entry name" value="SPERMATOGENESIS-ASSOCIATED PROTEIN 2-LIKE PROTEIN"/>
    <property type="match status" value="1"/>
</dbReference>
<dbReference type="RefSeq" id="XP_002933708.3">
    <property type="nucleotide sequence ID" value="XM_002933662.5"/>
</dbReference>
<evidence type="ECO:0000313" key="5">
    <source>
        <dbReference type="RefSeq" id="XP_002933708.3"/>
    </source>
</evidence>
<evidence type="ECO:0000313" key="6">
    <source>
        <dbReference type="RefSeq" id="XP_012817748.2"/>
    </source>
</evidence>
<evidence type="ECO:0000313" key="4">
    <source>
        <dbReference type="Proteomes" id="UP000008143"/>
    </source>
</evidence>
<dbReference type="AGR" id="Xenbase:XB-GENE-983659"/>
<dbReference type="InterPro" id="IPR048839">
    <property type="entry name" value="SPATA2_PUB-like"/>
</dbReference>
<dbReference type="CTD" id="124044"/>
<dbReference type="Gene3D" id="1.20.58.2190">
    <property type="match status" value="1"/>
</dbReference>